<dbReference type="Proteomes" id="UP000271087">
    <property type="component" value="Unassembled WGS sequence"/>
</dbReference>
<name>A0A3P7K7S6_ONCOC</name>
<dbReference type="AlphaFoldDB" id="A0A3P7K7S6"/>
<dbReference type="EMBL" id="UYRW01011748">
    <property type="protein sequence ID" value="VDM99864.1"/>
    <property type="molecule type" value="Genomic_DNA"/>
</dbReference>
<proteinExistence type="predicted"/>
<reference evidence="1 2" key="1">
    <citation type="submission" date="2018-08" db="EMBL/GenBank/DDBJ databases">
        <authorList>
            <person name="Laetsch R D."/>
            <person name="Stevens L."/>
            <person name="Kumar S."/>
            <person name="Blaxter L. M."/>
        </authorList>
    </citation>
    <scope>NUCLEOTIDE SEQUENCE [LARGE SCALE GENOMIC DNA]</scope>
</reference>
<organism evidence="1 2">
    <name type="scientific">Onchocerca ochengi</name>
    <name type="common">Filarial nematode worm</name>
    <dbReference type="NCBI Taxonomy" id="42157"/>
    <lineage>
        <taxon>Eukaryota</taxon>
        <taxon>Metazoa</taxon>
        <taxon>Ecdysozoa</taxon>
        <taxon>Nematoda</taxon>
        <taxon>Chromadorea</taxon>
        <taxon>Rhabditida</taxon>
        <taxon>Spirurina</taxon>
        <taxon>Spiruromorpha</taxon>
        <taxon>Filarioidea</taxon>
        <taxon>Onchocercidae</taxon>
        <taxon>Onchocerca</taxon>
    </lineage>
</organism>
<evidence type="ECO:0000313" key="2">
    <source>
        <dbReference type="Proteomes" id="UP000271087"/>
    </source>
</evidence>
<gene>
    <name evidence="1" type="ORF">NOO_LOCUS12727</name>
</gene>
<evidence type="ECO:0000313" key="1">
    <source>
        <dbReference type="EMBL" id="VDM99864.1"/>
    </source>
</evidence>
<keyword evidence="2" id="KW-1185">Reference proteome</keyword>
<feature type="non-terminal residue" evidence="1">
    <location>
        <position position="54"/>
    </location>
</feature>
<sequence length="54" mass="5714">MNFGSSGAAYMPFLSTRGGVWVSEIRDEIVSLKRAPILMIVLSAAVNEFGPGIG</sequence>
<accession>A0A3P7K7S6</accession>
<protein>
    <submittedName>
        <fullName evidence="1">Uncharacterized protein</fullName>
    </submittedName>
</protein>